<feature type="domain" description="Acyl-CoA thioesterase-like C-terminal" evidence="5">
    <location>
        <begin position="303"/>
        <end position="339"/>
    </location>
</feature>
<evidence type="ECO:0000256" key="1">
    <source>
        <dbReference type="ARBA" id="ARBA00006538"/>
    </source>
</evidence>
<dbReference type="Gene3D" id="2.40.160.210">
    <property type="entry name" value="Acyl-CoA thioesterase, double hotdog domain"/>
    <property type="match status" value="1"/>
</dbReference>
<sequence>MLFKRCSSLKTITQRYLSSAKPTLYETLKVHRNSPDVFIQPAESLFVYPYRTSVFGGQIIGSAMYAAHQTLVQDFPLHSLHSYFLAAADNSSAITYTVKRLRDGKSFETRAVTARQDEKIIFESEMSFHRKEQGTLAHQAVMPDAGVVPPEQLHSTRDRFRDLLNDERLKPELRPFVEMALEIPKRIDIRHCQPRDLLRPPPVWPARQLVWIKAIDPLPDDSHLHRSAIAYCSDRVLLTSALLPYALNVFSPRIRMQASLDHSMWFHDDFTFATAPETQKSSTEDEFLKPVRRSVDIPPVPSKLPVRADDWLLYELECPIAANNRALTFGRVWTRNGRLSQKVSDINQYKISNACLLCRIIFHSCFKIS</sequence>
<dbReference type="EMBL" id="CAJNOR010000699">
    <property type="protein sequence ID" value="CAF0985179.1"/>
    <property type="molecule type" value="Genomic_DNA"/>
</dbReference>
<dbReference type="Pfam" id="PF13622">
    <property type="entry name" value="4HBT_3"/>
    <property type="match status" value="1"/>
</dbReference>
<organism evidence="6 7">
    <name type="scientific">Adineta ricciae</name>
    <name type="common">Rotifer</name>
    <dbReference type="NCBI Taxonomy" id="249248"/>
    <lineage>
        <taxon>Eukaryota</taxon>
        <taxon>Metazoa</taxon>
        <taxon>Spiralia</taxon>
        <taxon>Gnathifera</taxon>
        <taxon>Rotifera</taxon>
        <taxon>Eurotatoria</taxon>
        <taxon>Bdelloidea</taxon>
        <taxon>Adinetida</taxon>
        <taxon>Adinetidae</taxon>
        <taxon>Adineta</taxon>
    </lineage>
</organism>
<dbReference type="CDD" id="cd03444">
    <property type="entry name" value="Thioesterase_II_repeat1"/>
    <property type="match status" value="1"/>
</dbReference>
<keyword evidence="2" id="KW-0378">Hydrolase</keyword>
<gene>
    <name evidence="6" type="ORF">XAT740_LOCUS12398</name>
</gene>
<dbReference type="InterPro" id="IPR025652">
    <property type="entry name" value="TesB_C"/>
</dbReference>
<evidence type="ECO:0000256" key="2">
    <source>
        <dbReference type="ARBA" id="ARBA00022801"/>
    </source>
</evidence>
<evidence type="ECO:0000313" key="6">
    <source>
        <dbReference type="EMBL" id="CAF0985179.1"/>
    </source>
</evidence>
<dbReference type="Pfam" id="PF02551">
    <property type="entry name" value="Acyl_CoA_thio"/>
    <property type="match status" value="1"/>
</dbReference>
<dbReference type="Proteomes" id="UP000663828">
    <property type="component" value="Unassembled WGS sequence"/>
</dbReference>
<dbReference type="PANTHER" id="PTHR11066">
    <property type="entry name" value="ACYL-COA THIOESTERASE"/>
    <property type="match status" value="1"/>
</dbReference>
<comment type="caution">
    <text evidence="6">The sequence shown here is derived from an EMBL/GenBank/DDBJ whole genome shotgun (WGS) entry which is preliminary data.</text>
</comment>
<feature type="domain" description="Acyl-CoA thioesterase 2 C-terminal" evidence="3">
    <location>
        <begin position="207"/>
        <end position="274"/>
    </location>
</feature>
<accession>A0A814FMY1</accession>
<dbReference type="SUPFAM" id="SSF54637">
    <property type="entry name" value="Thioesterase/thiol ester dehydrase-isomerase"/>
    <property type="match status" value="2"/>
</dbReference>
<dbReference type="GO" id="GO:0009062">
    <property type="term" value="P:fatty acid catabolic process"/>
    <property type="evidence" value="ECO:0007669"/>
    <property type="project" value="TreeGrafter"/>
</dbReference>
<dbReference type="PANTHER" id="PTHR11066:SF34">
    <property type="entry name" value="ACYL-COENZYME A THIOESTERASE 8"/>
    <property type="match status" value="1"/>
</dbReference>
<dbReference type="GO" id="GO:0005782">
    <property type="term" value="C:peroxisomal matrix"/>
    <property type="evidence" value="ECO:0007669"/>
    <property type="project" value="UniProtKB-SubCell"/>
</dbReference>
<dbReference type="Pfam" id="PF20789">
    <property type="entry name" value="4HBT_3C"/>
    <property type="match status" value="1"/>
</dbReference>
<dbReference type="CDD" id="cd03445">
    <property type="entry name" value="Thioesterase_II_repeat2"/>
    <property type="match status" value="1"/>
</dbReference>
<reference evidence="6" key="1">
    <citation type="submission" date="2021-02" db="EMBL/GenBank/DDBJ databases">
        <authorList>
            <person name="Nowell W R."/>
        </authorList>
    </citation>
    <scope>NUCLEOTIDE SEQUENCE</scope>
</reference>
<dbReference type="AlphaFoldDB" id="A0A814FMY1"/>
<proteinExistence type="inferred from homology"/>
<dbReference type="GO" id="GO:0047617">
    <property type="term" value="F:fatty acyl-CoA hydrolase activity"/>
    <property type="evidence" value="ECO:0007669"/>
    <property type="project" value="InterPro"/>
</dbReference>
<dbReference type="InterPro" id="IPR042171">
    <property type="entry name" value="Acyl-CoA_hotdog"/>
</dbReference>
<name>A0A814FMY1_ADIRI</name>
<evidence type="ECO:0000259" key="3">
    <source>
        <dbReference type="Pfam" id="PF02551"/>
    </source>
</evidence>
<dbReference type="GO" id="GO:0006637">
    <property type="term" value="P:acyl-CoA metabolic process"/>
    <property type="evidence" value="ECO:0007669"/>
    <property type="project" value="InterPro"/>
</dbReference>
<protein>
    <submittedName>
        <fullName evidence="6">Uncharacterized protein</fullName>
    </submittedName>
</protein>
<dbReference type="InterPro" id="IPR029069">
    <property type="entry name" value="HotDog_dom_sf"/>
</dbReference>
<comment type="similarity">
    <text evidence="1">Belongs to the C/M/P thioester hydrolase family.</text>
</comment>
<evidence type="ECO:0000259" key="5">
    <source>
        <dbReference type="Pfam" id="PF20789"/>
    </source>
</evidence>
<dbReference type="InterPro" id="IPR049449">
    <property type="entry name" value="TesB_ACOT8-like_N"/>
</dbReference>
<evidence type="ECO:0000259" key="4">
    <source>
        <dbReference type="Pfam" id="PF13622"/>
    </source>
</evidence>
<dbReference type="InterPro" id="IPR049450">
    <property type="entry name" value="ACOT8-like_C"/>
</dbReference>
<keyword evidence="7" id="KW-1185">Reference proteome</keyword>
<feature type="domain" description="Acyl-CoA thioesterase-like N-terminal HotDog" evidence="4">
    <location>
        <begin position="53"/>
        <end position="128"/>
    </location>
</feature>
<dbReference type="InterPro" id="IPR003703">
    <property type="entry name" value="Acyl_CoA_thio"/>
</dbReference>
<evidence type="ECO:0000313" key="7">
    <source>
        <dbReference type="Proteomes" id="UP000663828"/>
    </source>
</evidence>